<evidence type="ECO:0000256" key="1">
    <source>
        <dbReference type="ARBA" id="ARBA00007240"/>
    </source>
</evidence>
<proteinExistence type="inferred from homology"/>
<dbReference type="Proteomes" id="UP000006729">
    <property type="component" value="Chromosome 10"/>
</dbReference>
<dbReference type="SUPFAM" id="SSF51445">
    <property type="entry name" value="(Trans)glycosidases"/>
    <property type="match status" value="1"/>
</dbReference>
<dbReference type="AlphaFoldDB" id="A0A3N7FKV4"/>
<dbReference type="EMBL" id="CM009299">
    <property type="protein sequence ID" value="RQO96109.1"/>
    <property type="molecule type" value="Genomic_DNA"/>
</dbReference>
<dbReference type="PANTHER" id="PTHR31268:SF5">
    <property type="entry name" value="GALACTINOL--SUCROSE GALACTOSYLTRANSFERASE 6-RELATED"/>
    <property type="match status" value="1"/>
</dbReference>
<dbReference type="InterPro" id="IPR017853">
    <property type="entry name" value="GH"/>
</dbReference>
<organism evidence="3 4">
    <name type="scientific">Populus trichocarpa</name>
    <name type="common">Western balsam poplar</name>
    <name type="synonym">Populus balsamifera subsp. trichocarpa</name>
    <dbReference type="NCBI Taxonomy" id="3694"/>
    <lineage>
        <taxon>Eukaryota</taxon>
        <taxon>Viridiplantae</taxon>
        <taxon>Streptophyta</taxon>
        <taxon>Embryophyta</taxon>
        <taxon>Tracheophyta</taxon>
        <taxon>Spermatophyta</taxon>
        <taxon>Magnoliopsida</taxon>
        <taxon>eudicotyledons</taxon>
        <taxon>Gunneridae</taxon>
        <taxon>Pentapetalae</taxon>
        <taxon>rosids</taxon>
        <taxon>fabids</taxon>
        <taxon>Malpighiales</taxon>
        <taxon>Salicaceae</taxon>
        <taxon>Saliceae</taxon>
        <taxon>Populus</taxon>
    </lineage>
</organism>
<evidence type="ECO:0000313" key="4">
    <source>
        <dbReference type="Proteomes" id="UP000006729"/>
    </source>
</evidence>
<evidence type="ECO:0000256" key="2">
    <source>
        <dbReference type="ARBA" id="ARBA00023277"/>
    </source>
</evidence>
<comment type="similarity">
    <text evidence="1">Belongs to the glycosyl hydrolases 36 family.</text>
</comment>
<dbReference type="InParanoid" id="A0A3N7FKV4"/>
<protein>
    <recommendedName>
        <fullName evidence="5">Galactinol--sucrose galactosyltransferase</fullName>
    </recommendedName>
</protein>
<accession>A0A3N7FKV4</accession>
<name>A0A3N7FKV4_POPTR</name>
<dbReference type="InterPro" id="IPR008811">
    <property type="entry name" value="Glycosyl_hydrolases_36"/>
</dbReference>
<dbReference type="STRING" id="3694.A0A3N7FKV4"/>
<dbReference type="Pfam" id="PF05691">
    <property type="entry name" value="Raffinose_syn"/>
    <property type="match status" value="1"/>
</dbReference>
<sequence length="270" mass="29352">MLPDWDMFHSLHTAAEYHASARAISGGPIYVSDAPGKHNFELLKKVVLPDGSILRACLLGRPTSDYLFSDPSRDGFFFDCSLLKILSMNKFTGVLGVYNCQGAAWSSTEIKNAFHQTTTDTLTGTIRGRDVHLIIEAATDSNWSLPVSLKVLEHGIFTVTHIKVLATGFSFAPLGLTNMFNAGGAIKGLKFEVKGGVELSELDDGYRGESSGVTEEGCGKFGAYSSAKPRKCIVDSNVVDFVYNLNSRLVGFSLDSLREKGKFHVVEIES</sequence>
<keyword evidence="2" id="KW-0119">Carbohydrate metabolism</keyword>
<keyword evidence="4" id="KW-1185">Reference proteome</keyword>
<gene>
    <name evidence="3" type="ORF">POPTR_010G016300</name>
</gene>
<evidence type="ECO:0008006" key="5">
    <source>
        <dbReference type="Google" id="ProtNLM"/>
    </source>
</evidence>
<reference evidence="3 4" key="1">
    <citation type="journal article" date="2006" name="Science">
        <title>The genome of black cottonwood, Populus trichocarpa (Torr. &amp; Gray).</title>
        <authorList>
            <person name="Tuskan G.A."/>
            <person name="Difazio S."/>
            <person name="Jansson S."/>
            <person name="Bohlmann J."/>
            <person name="Grigoriev I."/>
            <person name="Hellsten U."/>
            <person name="Putnam N."/>
            <person name="Ralph S."/>
            <person name="Rombauts S."/>
            <person name="Salamov A."/>
            <person name="Schein J."/>
            <person name="Sterck L."/>
            <person name="Aerts A."/>
            <person name="Bhalerao R.R."/>
            <person name="Bhalerao R.P."/>
            <person name="Blaudez D."/>
            <person name="Boerjan W."/>
            <person name="Brun A."/>
            <person name="Brunner A."/>
            <person name="Busov V."/>
            <person name="Campbell M."/>
            <person name="Carlson J."/>
            <person name="Chalot M."/>
            <person name="Chapman J."/>
            <person name="Chen G.L."/>
            <person name="Cooper D."/>
            <person name="Coutinho P.M."/>
            <person name="Couturier J."/>
            <person name="Covert S."/>
            <person name="Cronk Q."/>
            <person name="Cunningham R."/>
            <person name="Davis J."/>
            <person name="Degroeve S."/>
            <person name="Dejardin A."/>
            <person name="Depamphilis C."/>
            <person name="Detter J."/>
            <person name="Dirks B."/>
            <person name="Dubchak I."/>
            <person name="Duplessis S."/>
            <person name="Ehlting J."/>
            <person name="Ellis B."/>
            <person name="Gendler K."/>
            <person name="Goodstein D."/>
            <person name="Gribskov M."/>
            <person name="Grimwood J."/>
            <person name="Groover A."/>
            <person name="Gunter L."/>
            <person name="Hamberger B."/>
            <person name="Heinze B."/>
            <person name="Helariutta Y."/>
            <person name="Henrissat B."/>
            <person name="Holligan D."/>
            <person name="Holt R."/>
            <person name="Huang W."/>
            <person name="Islam-Faridi N."/>
            <person name="Jones S."/>
            <person name="Jones-Rhoades M."/>
            <person name="Jorgensen R."/>
            <person name="Joshi C."/>
            <person name="Kangasjarvi J."/>
            <person name="Karlsson J."/>
            <person name="Kelleher C."/>
            <person name="Kirkpatrick R."/>
            <person name="Kirst M."/>
            <person name="Kohler A."/>
            <person name="Kalluri U."/>
            <person name="Larimer F."/>
            <person name="Leebens-Mack J."/>
            <person name="Leple J.C."/>
            <person name="Locascio P."/>
            <person name="Lou Y."/>
            <person name="Lucas S."/>
            <person name="Martin F."/>
            <person name="Montanini B."/>
            <person name="Napoli C."/>
            <person name="Nelson D.R."/>
            <person name="Nelson C."/>
            <person name="Nieminen K."/>
            <person name="Nilsson O."/>
            <person name="Pereda V."/>
            <person name="Peter G."/>
            <person name="Philippe R."/>
            <person name="Pilate G."/>
            <person name="Poliakov A."/>
            <person name="Razumovskaya J."/>
            <person name="Richardson P."/>
            <person name="Rinaldi C."/>
            <person name="Ritland K."/>
            <person name="Rouze P."/>
            <person name="Ryaboy D."/>
            <person name="Schmutz J."/>
            <person name="Schrader J."/>
            <person name="Segerman B."/>
            <person name="Shin H."/>
            <person name="Siddiqui A."/>
            <person name="Sterky F."/>
            <person name="Terry A."/>
            <person name="Tsai C.J."/>
            <person name="Uberbacher E."/>
            <person name="Unneberg P."/>
            <person name="Vahala J."/>
            <person name="Wall K."/>
            <person name="Wessler S."/>
            <person name="Yang G."/>
            <person name="Yin T."/>
            <person name="Douglas C."/>
            <person name="Marra M."/>
            <person name="Sandberg G."/>
            <person name="Van de Peer Y."/>
            <person name="Rokhsar D."/>
        </authorList>
    </citation>
    <scope>NUCLEOTIDE SEQUENCE [LARGE SCALE GENOMIC DNA]</scope>
    <source>
        <strain evidence="4">cv. Nisqually</strain>
    </source>
</reference>
<dbReference type="PANTHER" id="PTHR31268">
    <property type="match status" value="1"/>
</dbReference>
<evidence type="ECO:0000313" key="3">
    <source>
        <dbReference type="EMBL" id="RQO96109.1"/>
    </source>
</evidence>